<keyword evidence="3" id="KW-1185">Reference proteome</keyword>
<protein>
    <submittedName>
        <fullName evidence="2">Uncharacterized protein</fullName>
    </submittedName>
</protein>
<dbReference type="AlphaFoldDB" id="H2Y1Q4"/>
<feature type="region of interest" description="Disordered" evidence="1">
    <location>
        <begin position="1"/>
        <end position="25"/>
    </location>
</feature>
<evidence type="ECO:0000313" key="3">
    <source>
        <dbReference type="Proteomes" id="UP000008144"/>
    </source>
</evidence>
<sequence length="92" mass="10275">MTSPHDDVDDHDSSRTPDNDGDCEVNESVVTSLSSDLLSIDDVIKSLRCNSRFSTEIITWLWNNGLDDRGRRLNSDSLLLRVPDRVGRAVTS</sequence>
<dbReference type="Proteomes" id="UP000008144">
    <property type="component" value="Unassembled WGS sequence"/>
</dbReference>
<feature type="compositionally biased region" description="Basic and acidic residues" evidence="1">
    <location>
        <begin position="1"/>
        <end position="18"/>
    </location>
</feature>
<reference evidence="2" key="3">
    <citation type="submission" date="2025-09" db="UniProtKB">
        <authorList>
            <consortium name="Ensembl"/>
        </authorList>
    </citation>
    <scope>IDENTIFICATION</scope>
</reference>
<reference evidence="3" key="1">
    <citation type="journal article" date="2002" name="Science">
        <title>The draft genome of Ciona intestinalis: insights into chordate and vertebrate origins.</title>
        <authorList>
            <person name="Dehal P."/>
            <person name="Satou Y."/>
            <person name="Campbell R.K."/>
            <person name="Chapman J."/>
            <person name="Degnan B."/>
            <person name="De Tomaso A."/>
            <person name="Davidson B."/>
            <person name="Di Gregorio A."/>
            <person name="Gelpke M."/>
            <person name="Goodstein D.M."/>
            <person name="Harafuji N."/>
            <person name="Hastings K.E."/>
            <person name="Ho I."/>
            <person name="Hotta K."/>
            <person name="Huang W."/>
            <person name="Kawashima T."/>
            <person name="Lemaire P."/>
            <person name="Martinez D."/>
            <person name="Meinertzhagen I.A."/>
            <person name="Necula S."/>
            <person name="Nonaka M."/>
            <person name="Putnam N."/>
            <person name="Rash S."/>
            <person name="Saiga H."/>
            <person name="Satake M."/>
            <person name="Terry A."/>
            <person name="Yamada L."/>
            <person name="Wang H.G."/>
            <person name="Awazu S."/>
            <person name="Azumi K."/>
            <person name="Boore J."/>
            <person name="Branno M."/>
            <person name="Chin-Bow S."/>
            <person name="DeSantis R."/>
            <person name="Doyle S."/>
            <person name="Francino P."/>
            <person name="Keys D.N."/>
            <person name="Haga S."/>
            <person name="Hayashi H."/>
            <person name="Hino K."/>
            <person name="Imai K.S."/>
            <person name="Inaba K."/>
            <person name="Kano S."/>
            <person name="Kobayashi K."/>
            <person name="Kobayashi M."/>
            <person name="Lee B.I."/>
            <person name="Makabe K.W."/>
            <person name="Manohar C."/>
            <person name="Matassi G."/>
            <person name="Medina M."/>
            <person name="Mochizuki Y."/>
            <person name="Mount S."/>
            <person name="Morishita T."/>
            <person name="Miura S."/>
            <person name="Nakayama A."/>
            <person name="Nishizaka S."/>
            <person name="Nomoto H."/>
            <person name="Ohta F."/>
            <person name="Oishi K."/>
            <person name="Rigoutsos I."/>
            <person name="Sano M."/>
            <person name="Sasaki A."/>
            <person name="Sasakura Y."/>
            <person name="Shoguchi E."/>
            <person name="Shin-i T."/>
            <person name="Spagnuolo A."/>
            <person name="Stainier D."/>
            <person name="Suzuki M.M."/>
            <person name="Tassy O."/>
            <person name="Takatori N."/>
            <person name="Tokuoka M."/>
            <person name="Yagi K."/>
            <person name="Yoshizaki F."/>
            <person name="Wada S."/>
            <person name="Zhang C."/>
            <person name="Hyatt P.D."/>
            <person name="Larimer F."/>
            <person name="Detter C."/>
            <person name="Doggett N."/>
            <person name="Glavina T."/>
            <person name="Hawkins T."/>
            <person name="Richardson P."/>
            <person name="Lucas S."/>
            <person name="Kohara Y."/>
            <person name="Levine M."/>
            <person name="Satoh N."/>
            <person name="Rokhsar D.S."/>
        </authorList>
    </citation>
    <scope>NUCLEOTIDE SEQUENCE [LARGE SCALE GENOMIC DNA]</scope>
</reference>
<evidence type="ECO:0000313" key="2">
    <source>
        <dbReference type="Ensembl" id="ENSCINP00000035838.1"/>
    </source>
</evidence>
<name>H2Y1Q4_CIOIN</name>
<proteinExistence type="predicted"/>
<accession>H2Y1Q4</accession>
<organism evidence="2 3">
    <name type="scientific">Ciona intestinalis</name>
    <name type="common">Transparent sea squirt</name>
    <name type="synonym">Ascidia intestinalis</name>
    <dbReference type="NCBI Taxonomy" id="7719"/>
    <lineage>
        <taxon>Eukaryota</taxon>
        <taxon>Metazoa</taxon>
        <taxon>Chordata</taxon>
        <taxon>Tunicata</taxon>
        <taxon>Ascidiacea</taxon>
        <taxon>Phlebobranchia</taxon>
        <taxon>Cionidae</taxon>
        <taxon>Ciona</taxon>
    </lineage>
</organism>
<dbReference type="InParanoid" id="H2Y1Q4"/>
<dbReference type="Ensembl" id="ENSCINT00000030864.1">
    <property type="protein sequence ID" value="ENSCINP00000035838.1"/>
    <property type="gene ID" value="ENSCING00000018525.1"/>
</dbReference>
<dbReference type="HOGENOM" id="CLU_2412575_0_0_1"/>
<evidence type="ECO:0000256" key="1">
    <source>
        <dbReference type="SAM" id="MobiDB-lite"/>
    </source>
</evidence>
<reference evidence="2" key="2">
    <citation type="submission" date="2025-08" db="UniProtKB">
        <authorList>
            <consortium name="Ensembl"/>
        </authorList>
    </citation>
    <scope>IDENTIFICATION</scope>
</reference>